<name>A0A0G1RUJ4_9BACT</name>
<dbReference type="PRINTS" id="PR00960">
    <property type="entry name" value="LMBPPROTEIN"/>
</dbReference>
<evidence type="ECO:0000259" key="4">
    <source>
        <dbReference type="Pfam" id="PF00288"/>
    </source>
</evidence>
<evidence type="ECO:0000259" key="5">
    <source>
        <dbReference type="Pfam" id="PF08544"/>
    </source>
</evidence>
<comment type="caution">
    <text evidence="6">The sequence shown here is derived from an EMBL/GenBank/DDBJ whole genome shotgun (WGS) entry which is preliminary data.</text>
</comment>
<reference evidence="6 7" key="1">
    <citation type="journal article" date="2015" name="Nature">
        <title>rRNA introns, odd ribosomes, and small enigmatic genomes across a large radiation of phyla.</title>
        <authorList>
            <person name="Brown C.T."/>
            <person name="Hug L.A."/>
            <person name="Thomas B.C."/>
            <person name="Sharon I."/>
            <person name="Castelle C.J."/>
            <person name="Singh A."/>
            <person name="Wilkins M.J."/>
            <person name="Williams K.H."/>
            <person name="Banfield J.F."/>
        </authorList>
    </citation>
    <scope>NUCLEOTIDE SEQUENCE [LARGE SCALE GENOMIC DNA]</scope>
</reference>
<dbReference type="InterPro" id="IPR006204">
    <property type="entry name" value="GHMP_kinase_N_dom"/>
</dbReference>
<dbReference type="PANTHER" id="PTHR10457">
    <property type="entry name" value="MEVALONATE KINASE/GALACTOKINASE"/>
    <property type="match status" value="1"/>
</dbReference>
<dbReference type="InterPro" id="IPR001174">
    <property type="entry name" value="HddA/FKP"/>
</dbReference>
<dbReference type="EMBL" id="LCNT01000005">
    <property type="protein sequence ID" value="KKU60994.1"/>
    <property type="molecule type" value="Genomic_DNA"/>
</dbReference>
<dbReference type="InterPro" id="IPR036554">
    <property type="entry name" value="GHMP_kinase_C_sf"/>
</dbReference>
<dbReference type="SUPFAM" id="SSF54211">
    <property type="entry name" value="Ribosomal protein S5 domain 2-like"/>
    <property type="match status" value="1"/>
</dbReference>
<evidence type="ECO:0000313" key="7">
    <source>
        <dbReference type="Proteomes" id="UP000033860"/>
    </source>
</evidence>
<dbReference type="Pfam" id="PF08544">
    <property type="entry name" value="GHMP_kinases_C"/>
    <property type="match status" value="1"/>
</dbReference>
<protein>
    <submittedName>
        <fullName evidence="6">Uncharacterized protein</fullName>
    </submittedName>
</protein>
<dbReference type="SUPFAM" id="SSF55060">
    <property type="entry name" value="GHMP Kinase, C-terminal domain"/>
    <property type="match status" value="1"/>
</dbReference>
<evidence type="ECO:0000256" key="3">
    <source>
        <dbReference type="ARBA" id="ARBA00022840"/>
    </source>
</evidence>
<accession>A0A0G1RUJ4</accession>
<feature type="domain" description="GHMP kinase N-terminal" evidence="4">
    <location>
        <begin position="80"/>
        <end position="165"/>
    </location>
</feature>
<keyword evidence="2" id="KW-0808">Transferase</keyword>
<dbReference type="GO" id="GO:0006012">
    <property type="term" value="P:galactose metabolic process"/>
    <property type="evidence" value="ECO:0007669"/>
    <property type="project" value="TreeGrafter"/>
</dbReference>
<dbReference type="Proteomes" id="UP000033860">
    <property type="component" value="Unassembled WGS sequence"/>
</dbReference>
<feature type="domain" description="GHMP kinase C-terminal" evidence="5">
    <location>
        <begin position="238"/>
        <end position="309"/>
    </location>
</feature>
<dbReference type="InterPro" id="IPR013750">
    <property type="entry name" value="GHMP_kinase_C_dom"/>
</dbReference>
<dbReference type="InterPro" id="IPR020568">
    <property type="entry name" value="Ribosomal_Su5_D2-typ_SF"/>
</dbReference>
<dbReference type="GO" id="GO:0005829">
    <property type="term" value="C:cytosol"/>
    <property type="evidence" value="ECO:0007669"/>
    <property type="project" value="TreeGrafter"/>
</dbReference>
<organism evidence="6 7">
    <name type="scientific">Candidatus Beckwithbacteria bacterium GW2011_GWB1_47_15</name>
    <dbReference type="NCBI Taxonomy" id="1618371"/>
    <lineage>
        <taxon>Bacteria</taxon>
        <taxon>Candidatus Beckwithiibacteriota</taxon>
    </lineage>
</organism>
<keyword evidence="3" id="KW-0067">ATP-binding</keyword>
<proteinExistence type="predicted"/>
<dbReference type="InterPro" id="IPR014606">
    <property type="entry name" value="Heptose_7-P_kinase"/>
</dbReference>
<keyword evidence="2" id="KW-0418">Kinase</keyword>
<dbReference type="PIRSF" id="PIRSF036406">
    <property type="entry name" value="Hept_kin"/>
    <property type="match status" value="1"/>
</dbReference>
<dbReference type="GO" id="GO:0005524">
    <property type="term" value="F:ATP binding"/>
    <property type="evidence" value="ECO:0007669"/>
    <property type="project" value="UniProtKB-KW"/>
</dbReference>
<evidence type="ECO:0000313" key="6">
    <source>
        <dbReference type="EMBL" id="KKU60994.1"/>
    </source>
</evidence>
<dbReference type="AlphaFoldDB" id="A0A0G1RUJ4"/>
<keyword evidence="1" id="KW-0547">Nucleotide-binding</keyword>
<dbReference type="GO" id="GO:0004335">
    <property type="term" value="F:galactokinase activity"/>
    <property type="evidence" value="ECO:0007669"/>
    <property type="project" value="TreeGrafter"/>
</dbReference>
<dbReference type="Pfam" id="PF00288">
    <property type="entry name" value="GHMP_kinases_N"/>
    <property type="match status" value="1"/>
</dbReference>
<evidence type="ECO:0000256" key="1">
    <source>
        <dbReference type="ARBA" id="ARBA00022741"/>
    </source>
</evidence>
<evidence type="ECO:0000256" key="2">
    <source>
        <dbReference type="ARBA" id="ARBA00022777"/>
    </source>
</evidence>
<sequence length="336" mass="35878">MKFVSRAPCRISLIGGGTDVDPFAKKFGGKVLNLAISLYNQAELTPKKSPSITLSALGEKRHLTSVNHIPAYGQDKNFDLVYAVINHFKRHLPSGFDLKLTQTQDSLLGLGRSGSAAVAMIAAFEAWFKKPSSPKQLGLLAANLETKKLGWPGGKQDSLAAAFGGVNLMSFGPGEKTQVSPLKLSQTTISDLKKRTIMVFVGGSRHSADQQKKLIAGMSDQAKLKALFGLKAAVAPAAQALKNKHWPLLGKILHQGWKDKKKTNPAVTTAAIDKIYSLAQAHGAWGGKLSGSGGAGHMFFLLPPQKKSTTVKALTRAGAKEIKFNYDFTGAKTDAT</sequence>
<dbReference type="Gene3D" id="3.30.230.120">
    <property type="match status" value="1"/>
</dbReference>
<dbReference type="PANTHER" id="PTHR10457:SF9">
    <property type="entry name" value="D-GLYCERO-ALPHA-D-MANNO-HEPTOSE 7-PHOSPHATE KINASE"/>
    <property type="match status" value="1"/>
</dbReference>
<gene>
    <name evidence="6" type="ORF">UX85_C0005G0032</name>
</gene>